<keyword evidence="2" id="KW-0472">Membrane</keyword>
<comment type="similarity">
    <text evidence="1">Belongs to the LytR/CpsA/Psr (LCP) family.</text>
</comment>
<sequence length="361" mass="39352">MEHDGRRTAEETTVELGFASAEDPARHRRWSRRRLGRPGGRRARTTALVVLLALLALLGGAGAGGWLYVRSLDKQVQKIDAFHGVPETRRPARVADGALNFLVVGKDKADPESTASRTDTIMLVHVPSSRDRAQVISIPRDTWTTIPDSSEGDGQPTEAKINAAYAWGGTPLLVRTIEDFTGVRLDHVVVIDFAGFGKIIDALGGVDVTLDKTFTSKMQPGRVYQPGTHRLDGIAALEYARARKQFADGDFSRMRHQQDIVAAVLREAGSKDILADPGRLDNFLRATTGAVQVDRELSVFDTVWALRQIQADDVTMLTSPSRGTGMVGDQSVVFPDEDAAASLYEAVKNDTVDSWVAEHPN</sequence>
<dbReference type="PANTHER" id="PTHR33392">
    <property type="entry name" value="POLYISOPRENYL-TEICHOIC ACID--PEPTIDOGLYCAN TEICHOIC ACID TRANSFERASE TAGU"/>
    <property type="match status" value="1"/>
</dbReference>
<keyword evidence="2" id="KW-0812">Transmembrane</keyword>
<evidence type="ECO:0000256" key="2">
    <source>
        <dbReference type="SAM" id="Phobius"/>
    </source>
</evidence>
<dbReference type="Gene3D" id="3.40.630.190">
    <property type="entry name" value="LCP protein"/>
    <property type="match status" value="1"/>
</dbReference>
<dbReference type="PANTHER" id="PTHR33392:SF6">
    <property type="entry name" value="POLYISOPRENYL-TEICHOIC ACID--PEPTIDOGLYCAN TEICHOIC ACID TRANSFERASE TAGU"/>
    <property type="match status" value="1"/>
</dbReference>
<keyword evidence="5" id="KW-1185">Reference proteome</keyword>
<dbReference type="Pfam" id="PF03816">
    <property type="entry name" value="LytR_cpsA_psr"/>
    <property type="match status" value="1"/>
</dbReference>
<dbReference type="InterPro" id="IPR050922">
    <property type="entry name" value="LytR/CpsA/Psr_CW_biosynth"/>
</dbReference>
<dbReference type="InterPro" id="IPR004474">
    <property type="entry name" value="LytR_CpsA_psr"/>
</dbReference>
<dbReference type="AlphaFoldDB" id="A0A317JXM8"/>
<evidence type="ECO:0000259" key="3">
    <source>
        <dbReference type="Pfam" id="PF03816"/>
    </source>
</evidence>
<comment type="caution">
    <text evidence="4">The sequence shown here is derived from an EMBL/GenBank/DDBJ whole genome shotgun (WGS) entry which is preliminary data.</text>
</comment>
<gene>
    <name evidence="4" type="ORF">DLJ46_21130</name>
</gene>
<feature type="domain" description="Cell envelope-related transcriptional attenuator" evidence="3">
    <location>
        <begin position="117"/>
        <end position="268"/>
    </location>
</feature>
<reference evidence="5" key="1">
    <citation type="submission" date="2018-05" db="EMBL/GenBank/DDBJ databases">
        <title>Micromonospora globispora sp. nov. and Micromonospora rugosa sp. nov., isolated from marine sediment.</title>
        <authorList>
            <person name="Carro L."/>
            <person name="Aysel V."/>
            <person name="Cetin D."/>
            <person name="Igual J.M."/>
            <person name="Klenk H.-P."/>
            <person name="Trujillo M.E."/>
            <person name="Sahin N."/>
        </authorList>
    </citation>
    <scope>NUCLEOTIDE SEQUENCE [LARGE SCALE GENOMIC DNA]</scope>
    <source>
        <strain evidence="5">S2904</strain>
    </source>
</reference>
<evidence type="ECO:0000313" key="5">
    <source>
        <dbReference type="Proteomes" id="UP000245683"/>
    </source>
</evidence>
<keyword evidence="2" id="KW-1133">Transmembrane helix</keyword>
<dbReference type="NCBIfam" id="TIGR00350">
    <property type="entry name" value="lytR_cpsA_psr"/>
    <property type="match status" value="1"/>
</dbReference>
<evidence type="ECO:0000256" key="1">
    <source>
        <dbReference type="ARBA" id="ARBA00006068"/>
    </source>
</evidence>
<dbReference type="Proteomes" id="UP000245683">
    <property type="component" value="Unassembled WGS sequence"/>
</dbReference>
<protein>
    <submittedName>
        <fullName evidence="4">Transcriptional regulator</fullName>
    </submittedName>
</protein>
<accession>A0A317JXM8</accession>
<dbReference type="RefSeq" id="WP_109946355.1">
    <property type="nucleotide sequence ID" value="NZ_QGGF01000348.1"/>
</dbReference>
<dbReference type="OrthoDB" id="9782542at2"/>
<feature type="transmembrane region" description="Helical" evidence="2">
    <location>
        <begin position="47"/>
        <end position="69"/>
    </location>
</feature>
<evidence type="ECO:0000313" key="4">
    <source>
        <dbReference type="EMBL" id="PWU45526.1"/>
    </source>
</evidence>
<name>A0A317JXM8_9ACTN</name>
<organism evidence="4 5">
    <name type="scientific">Micromonospora globispora</name>
    <dbReference type="NCBI Taxonomy" id="1450148"/>
    <lineage>
        <taxon>Bacteria</taxon>
        <taxon>Bacillati</taxon>
        <taxon>Actinomycetota</taxon>
        <taxon>Actinomycetes</taxon>
        <taxon>Micromonosporales</taxon>
        <taxon>Micromonosporaceae</taxon>
        <taxon>Micromonospora</taxon>
    </lineage>
</organism>
<dbReference type="EMBL" id="QGSV01000251">
    <property type="protein sequence ID" value="PWU45526.1"/>
    <property type="molecule type" value="Genomic_DNA"/>
</dbReference>
<proteinExistence type="inferred from homology"/>